<evidence type="ECO:0000256" key="1">
    <source>
        <dbReference type="SAM" id="MobiDB-lite"/>
    </source>
</evidence>
<feature type="region of interest" description="Disordered" evidence="1">
    <location>
        <begin position="233"/>
        <end position="314"/>
    </location>
</feature>
<dbReference type="GO" id="GO:0030020">
    <property type="term" value="F:extracellular matrix structural constituent conferring tensile strength"/>
    <property type="evidence" value="ECO:0007669"/>
    <property type="project" value="TreeGrafter"/>
</dbReference>
<feature type="compositionally biased region" description="Low complexity" evidence="1">
    <location>
        <begin position="129"/>
        <end position="170"/>
    </location>
</feature>
<feature type="region of interest" description="Disordered" evidence="1">
    <location>
        <begin position="113"/>
        <end position="180"/>
    </location>
</feature>
<sequence length="476" mass="48895">MPDTPGLSTADMQKKMDEIPREVIIPVLNALIDGLNGMDLDKRTHNGGGCLYIRVNSDRVVETSDDGNSWQATGSSGHLIIDETGNEMPQRNRMQFLGATVTDTGLYTVIQARKGDPGQQGPQGPVGPQGPQGVQGPIGPAGPQGAQGLRGATGDPGPAGPAGATGPTGPKGEKGEKGSDGSSFVVKGLYATLSALKAAHPTGVAGDAYAVGTADNNVVYLWDVDKRAWVSVGTLQGPQGPTGPQGPQGPTGSVGPQGPTGPQGETGPQGKQGVQGEPGEKGEQGIQGLRGEQGPTGPQGPQGEKGDPGLVQSVNGKSGKAIVLTAEDVGALDESTAKELINSQTSGKMAASTYDPQGRQTDIFKAIDKVSNIYYARLTLNGWTACSSADQAKDLLYQQTATLTCANSHAPVVTAASEFLSGIGYDKTGVPATDNVLDEVQDIINDGVTVTAYNSVLVKVKKKPTAEIRARWVIQS</sequence>
<reference evidence="2" key="1">
    <citation type="journal article" date="2021" name="Proc. Natl. Acad. Sci. U.S.A.">
        <title>A Catalog of Tens of Thousands of Viruses from Human Metagenomes Reveals Hidden Associations with Chronic Diseases.</title>
        <authorList>
            <person name="Tisza M.J."/>
            <person name="Buck C.B."/>
        </authorList>
    </citation>
    <scope>NUCLEOTIDE SEQUENCE</scope>
    <source>
        <strain evidence="2">CtchT39</strain>
    </source>
</reference>
<dbReference type="Gene3D" id="1.20.5.320">
    <property type="entry name" value="6-Phosphogluconate Dehydrogenase, domain 3"/>
    <property type="match status" value="1"/>
</dbReference>
<name>A0A8S5VM09_9CAUD</name>
<dbReference type="InterPro" id="IPR050149">
    <property type="entry name" value="Collagen_superfamily"/>
</dbReference>
<dbReference type="Pfam" id="PF01391">
    <property type="entry name" value="Collagen"/>
    <property type="match status" value="2"/>
</dbReference>
<accession>A0A8S5VM09</accession>
<organism evidence="2">
    <name type="scientific">Ackermannviridae sp</name>
    <dbReference type="NCBI Taxonomy" id="2831612"/>
    <lineage>
        <taxon>Viruses</taxon>
        <taxon>Duplodnaviria</taxon>
        <taxon>Heunggongvirae</taxon>
        <taxon>Uroviricota</taxon>
        <taxon>Caudoviricetes</taxon>
        <taxon>Pantevenvirales</taxon>
        <taxon>Ackermannviridae</taxon>
    </lineage>
</organism>
<dbReference type="EMBL" id="BK035299">
    <property type="protein sequence ID" value="DAG92016.1"/>
    <property type="molecule type" value="Genomic_DNA"/>
</dbReference>
<proteinExistence type="predicted"/>
<feature type="compositionally biased region" description="Low complexity" evidence="1">
    <location>
        <begin position="248"/>
        <end position="272"/>
    </location>
</feature>
<dbReference type="GO" id="GO:0030198">
    <property type="term" value="P:extracellular matrix organization"/>
    <property type="evidence" value="ECO:0007669"/>
    <property type="project" value="TreeGrafter"/>
</dbReference>
<feature type="compositionally biased region" description="Low complexity" evidence="1">
    <location>
        <begin position="292"/>
        <end position="302"/>
    </location>
</feature>
<dbReference type="PANTHER" id="PTHR24023">
    <property type="entry name" value="COLLAGEN ALPHA"/>
    <property type="match status" value="1"/>
</dbReference>
<dbReference type="InterPro" id="IPR008160">
    <property type="entry name" value="Collagen"/>
</dbReference>
<dbReference type="GO" id="GO:0031012">
    <property type="term" value="C:extracellular matrix"/>
    <property type="evidence" value="ECO:0007669"/>
    <property type="project" value="TreeGrafter"/>
</dbReference>
<evidence type="ECO:0000313" key="2">
    <source>
        <dbReference type="EMBL" id="DAG92016.1"/>
    </source>
</evidence>
<dbReference type="GO" id="GO:0005615">
    <property type="term" value="C:extracellular space"/>
    <property type="evidence" value="ECO:0007669"/>
    <property type="project" value="TreeGrafter"/>
</dbReference>
<protein>
    <submittedName>
        <fullName evidence="2">Pulmonary surfactant-associated protein D, c-type lectin, alpha-helical coiled</fullName>
    </submittedName>
</protein>
<dbReference type="PANTHER" id="PTHR24023:SF1095">
    <property type="entry name" value="EGF-LIKE DOMAIN-CONTAINING PROTEIN"/>
    <property type="match status" value="1"/>
</dbReference>